<dbReference type="SUPFAM" id="SSF53335">
    <property type="entry name" value="S-adenosyl-L-methionine-dependent methyltransferases"/>
    <property type="match status" value="1"/>
</dbReference>
<dbReference type="CDD" id="cd07249">
    <property type="entry name" value="MMCE"/>
    <property type="match status" value="1"/>
</dbReference>
<dbReference type="SUPFAM" id="SSF54593">
    <property type="entry name" value="Glyoxalase/Bleomycin resistance protein/Dihydroxybiphenyl dioxygenase"/>
    <property type="match status" value="1"/>
</dbReference>
<dbReference type="InterPro" id="IPR051785">
    <property type="entry name" value="MMCE/EMCE_epimerase"/>
</dbReference>
<dbReference type="Pfam" id="PF13669">
    <property type="entry name" value="Glyoxalase_4"/>
    <property type="match status" value="1"/>
</dbReference>
<dbReference type="RefSeq" id="WP_245184683.1">
    <property type="nucleotide sequence ID" value="NZ_JAATJH010000005.1"/>
</dbReference>
<keyword evidence="2" id="KW-0489">Methyltransferase</keyword>
<accession>A0ABX0XF07</accession>
<dbReference type="InterPro" id="IPR029063">
    <property type="entry name" value="SAM-dependent_MTases_sf"/>
</dbReference>
<dbReference type="Pfam" id="PF05724">
    <property type="entry name" value="TPMT"/>
    <property type="match status" value="1"/>
</dbReference>
<evidence type="ECO:0000256" key="5">
    <source>
        <dbReference type="ARBA" id="ARBA00022723"/>
    </source>
</evidence>
<dbReference type="PANTHER" id="PTHR43048:SF3">
    <property type="entry name" value="METHYLMALONYL-COA EPIMERASE, MITOCHONDRIAL"/>
    <property type="match status" value="1"/>
</dbReference>
<protein>
    <submittedName>
        <fullName evidence="7">Methylmalonyl-CoA epimerase</fullName>
    </submittedName>
</protein>
<evidence type="ECO:0000256" key="2">
    <source>
        <dbReference type="ARBA" id="ARBA00022603"/>
    </source>
</evidence>
<dbReference type="EMBL" id="JAATJH010000005">
    <property type="protein sequence ID" value="NJC27464.1"/>
    <property type="molecule type" value="Genomic_DNA"/>
</dbReference>
<evidence type="ECO:0000313" key="7">
    <source>
        <dbReference type="EMBL" id="NJC27464.1"/>
    </source>
</evidence>
<gene>
    <name evidence="7" type="ORF">GGR27_002981</name>
</gene>
<dbReference type="Proteomes" id="UP000770785">
    <property type="component" value="Unassembled WGS sequence"/>
</dbReference>
<reference evidence="7 8" key="1">
    <citation type="submission" date="2020-03" db="EMBL/GenBank/DDBJ databases">
        <title>Genomic Encyclopedia of Type Strains, Phase IV (KMG-IV): sequencing the most valuable type-strain genomes for metagenomic binning, comparative biology and taxonomic classification.</title>
        <authorList>
            <person name="Goeker M."/>
        </authorList>
    </citation>
    <scope>NUCLEOTIDE SEQUENCE [LARGE SCALE GENOMIC DNA]</scope>
    <source>
        <strain evidence="7 8">DSM 105096</strain>
    </source>
</reference>
<comment type="similarity">
    <text evidence="1">Belongs to the methylmalonyl-CoA epimerase family.</text>
</comment>
<evidence type="ECO:0000256" key="3">
    <source>
        <dbReference type="ARBA" id="ARBA00022679"/>
    </source>
</evidence>
<evidence type="ECO:0000256" key="4">
    <source>
        <dbReference type="ARBA" id="ARBA00022691"/>
    </source>
</evidence>
<evidence type="ECO:0000259" key="6">
    <source>
        <dbReference type="PROSITE" id="PS51819"/>
    </source>
</evidence>
<dbReference type="PROSITE" id="PS51819">
    <property type="entry name" value="VOC"/>
    <property type="match status" value="1"/>
</dbReference>
<name>A0ABX0XF07_9BACT</name>
<dbReference type="NCBIfam" id="TIGR03081">
    <property type="entry name" value="metmalonyl_epim"/>
    <property type="match status" value="1"/>
</dbReference>
<organism evidence="7 8">
    <name type="scientific">Neolewinella antarctica</name>
    <dbReference type="NCBI Taxonomy" id="442734"/>
    <lineage>
        <taxon>Bacteria</taxon>
        <taxon>Pseudomonadati</taxon>
        <taxon>Bacteroidota</taxon>
        <taxon>Saprospiria</taxon>
        <taxon>Saprospirales</taxon>
        <taxon>Lewinellaceae</taxon>
        <taxon>Neolewinella</taxon>
    </lineage>
</organism>
<keyword evidence="4" id="KW-0949">S-adenosyl-L-methionine</keyword>
<dbReference type="InterPro" id="IPR017515">
    <property type="entry name" value="MeMalonyl-CoA_epimerase"/>
</dbReference>
<dbReference type="PANTHER" id="PTHR43048">
    <property type="entry name" value="METHYLMALONYL-COA EPIMERASE"/>
    <property type="match status" value="1"/>
</dbReference>
<keyword evidence="5" id="KW-0479">Metal-binding</keyword>
<proteinExistence type="inferred from homology"/>
<dbReference type="Gene3D" id="3.40.50.150">
    <property type="entry name" value="Vaccinia Virus protein VP39"/>
    <property type="match status" value="1"/>
</dbReference>
<keyword evidence="3" id="KW-0808">Transferase</keyword>
<keyword evidence="8" id="KW-1185">Reference proteome</keyword>
<evidence type="ECO:0000256" key="1">
    <source>
        <dbReference type="ARBA" id="ARBA00009308"/>
    </source>
</evidence>
<dbReference type="InterPro" id="IPR008854">
    <property type="entry name" value="TPMT"/>
</dbReference>
<dbReference type="Gene3D" id="3.10.180.10">
    <property type="entry name" value="2,3-Dihydroxybiphenyl 1,2-Dioxygenase, domain 1"/>
    <property type="match status" value="1"/>
</dbReference>
<sequence>MRLDHIGIAVANAPAATDLITRLLGRPAYKTEDVGNQHVRTVFFEAGGDQAKLELVTPTGPESTLHKYLAKRGPGLHHLAFEVDDIHAEMARLAADGFELLQTEPTPGADNKLVCFLHPKSTNGVLVEICQSILPTPANEGARDGDYWTERYAAGNTGWDIGSPSTPIKEYLDQLSDKSLRILIPGAGNAHEAEYAWNSGFRNVTVLDIAPEPLAAFLKRVPDFPAEQAIRSDFFAHQGQYDLILEQTFFCSFPPTGENRKAYALKMHDLLATSGKLVGLWFDVPLTDELEKRPFGGTRSEYLGYFDPLFDVVTFTTAHNSIPPRAGRELFGILQKSLIG</sequence>
<dbReference type="PROSITE" id="PS51585">
    <property type="entry name" value="SAM_MT_TPMT"/>
    <property type="match status" value="1"/>
</dbReference>
<evidence type="ECO:0000313" key="8">
    <source>
        <dbReference type="Proteomes" id="UP000770785"/>
    </source>
</evidence>
<comment type="caution">
    <text evidence="7">The sequence shown here is derived from an EMBL/GenBank/DDBJ whole genome shotgun (WGS) entry which is preliminary data.</text>
</comment>
<dbReference type="InterPro" id="IPR037523">
    <property type="entry name" value="VOC_core"/>
</dbReference>
<feature type="domain" description="VOC" evidence="6">
    <location>
        <begin position="2"/>
        <end position="132"/>
    </location>
</feature>
<dbReference type="InterPro" id="IPR029068">
    <property type="entry name" value="Glyas_Bleomycin-R_OHBP_Dase"/>
</dbReference>